<evidence type="ECO:0000313" key="1">
    <source>
        <dbReference type="EMBL" id="MBO3656687.1"/>
    </source>
</evidence>
<dbReference type="EMBL" id="JAGFOT010000001">
    <property type="protein sequence ID" value="MBO3656687.1"/>
    <property type="molecule type" value="Genomic_DNA"/>
</dbReference>
<sequence length="379" mass="43133">MKQSPQKISMLFISALFSMDVLSNEPIYPIEKKNLLGFVNYTGNIVVKPQFDTGVVHFIGTGRDDLININKDGKRGILSTKGELVIPTIYDNDFNSFNFNKGNIASYTLNGKCGYINDKNEIITKNIYEKCSAFSEQRASVRLNNKWALIDQKGTLLSDFLYGEIDKFSEGLAAIEINGKYGYINTNGKVVIQPVHALALSFKDGMARIGSIYSPYYFIDKSGKKIFDVNFNHVYPFTGDYAVIRRDIGSNKYYGLIDKQGKIYIKPKFQDIKIDENTPNFAVIEISKTGKIKKGILDIKTQKMIVEPIYDQISISDEMIYFKNNGKYGWMNRKFEIIVPPQFDDILIGFGKGNIALVKLNEEMFYINKNGEKTINFYQ</sequence>
<proteinExistence type="predicted"/>
<dbReference type="InterPro" id="IPR032774">
    <property type="entry name" value="WG_beta_rep"/>
</dbReference>
<evidence type="ECO:0000313" key="2">
    <source>
        <dbReference type="Proteomes" id="UP000670925"/>
    </source>
</evidence>
<dbReference type="PANTHER" id="PTHR37841">
    <property type="entry name" value="GLR2918 PROTEIN"/>
    <property type="match status" value="1"/>
</dbReference>
<protein>
    <submittedName>
        <fullName evidence="1">WG repeat-containing protein</fullName>
    </submittedName>
</protein>
<accession>A0AAW4J195</accession>
<dbReference type="RefSeq" id="WP_208463241.1">
    <property type="nucleotide sequence ID" value="NZ_JAGFOT010000001.1"/>
</dbReference>
<organism evidence="1 2">
    <name type="scientific">Acinetobacter haemolyticus</name>
    <dbReference type="NCBI Taxonomy" id="29430"/>
    <lineage>
        <taxon>Bacteria</taxon>
        <taxon>Pseudomonadati</taxon>
        <taxon>Pseudomonadota</taxon>
        <taxon>Gammaproteobacteria</taxon>
        <taxon>Moraxellales</taxon>
        <taxon>Moraxellaceae</taxon>
        <taxon>Acinetobacter</taxon>
    </lineage>
</organism>
<dbReference type="SUPFAM" id="SSF69360">
    <property type="entry name" value="Cell wall binding repeat"/>
    <property type="match status" value="1"/>
</dbReference>
<gene>
    <name evidence="1" type="ORF">J5N55_01100</name>
</gene>
<dbReference type="AlphaFoldDB" id="A0AAW4J195"/>
<dbReference type="PANTHER" id="PTHR37841:SF1">
    <property type="entry name" value="DUF3298 DOMAIN-CONTAINING PROTEIN"/>
    <property type="match status" value="1"/>
</dbReference>
<reference evidence="1" key="1">
    <citation type="submission" date="2021-03" db="EMBL/GenBank/DDBJ databases">
        <title>Acinetobacter spp. whole-genome sequenced from Terengganu.</title>
        <authorList>
            <person name="Mohd Rani F."/>
        </authorList>
    </citation>
    <scope>NUCLEOTIDE SEQUENCE</scope>
    <source>
        <strain evidence="1">AC1502</strain>
    </source>
</reference>
<comment type="caution">
    <text evidence="1">The sequence shown here is derived from an EMBL/GenBank/DDBJ whole genome shotgun (WGS) entry which is preliminary data.</text>
</comment>
<dbReference type="Proteomes" id="UP000670925">
    <property type="component" value="Unassembled WGS sequence"/>
</dbReference>
<dbReference type="Pfam" id="PF14903">
    <property type="entry name" value="WG_beta_rep"/>
    <property type="match status" value="7"/>
</dbReference>
<name>A0AAW4J195_ACIHA</name>